<evidence type="ECO:0000256" key="1">
    <source>
        <dbReference type="ARBA" id="ARBA00010562"/>
    </source>
</evidence>
<organism evidence="3 4">
    <name type="scientific">Companilactobacillus kimchiensis</name>
    <dbReference type="NCBI Taxonomy" id="993692"/>
    <lineage>
        <taxon>Bacteria</taxon>
        <taxon>Bacillati</taxon>
        <taxon>Bacillota</taxon>
        <taxon>Bacilli</taxon>
        <taxon>Lactobacillales</taxon>
        <taxon>Lactobacillaceae</taxon>
        <taxon>Companilactobacillus</taxon>
    </lineage>
</organism>
<gene>
    <name evidence="3" type="ORF">IV57_GL001014</name>
</gene>
<name>A0A0R2LM87_9LACO</name>
<evidence type="ECO:0000256" key="2">
    <source>
        <dbReference type="ARBA" id="ARBA00022649"/>
    </source>
</evidence>
<dbReference type="AlphaFoldDB" id="A0A0R2LM87"/>
<dbReference type="Proteomes" id="UP000051006">
    <property type="component" value="Unassembled WGS sequence"/>
</dbReference>
<dbReference type="STRING" id="993692.IV57_GL001014"/>
<evidence type="ECO:0000313" key="4">
    <source>
        <dbReference type="Proteomes" id="UP000051006"/>
    </source>
</evidence>
<reference evidence="3 4" key="1">
    <citation type="journal article" date="2015" name="Genome Announc.">
        <title>Expanding the biotechnology potential of lactobacilli through comparative genomics of 213 strains and associated genera.</title>
        <authorList>
            <person name="Sun Z."/>
            <person name="Harris H.M."/>
            <person name="McCann A."/>
            <person name="Guo C."/>
            <person name="Argimon S."/>
            <person name="Zhang W."/>
            <person name="Yang X."/>
            <person name="Jeffery I.B."/>
            <person name="Cooney J.C."/>
            <person name="Kagawa T.F."/>
            <person name="Liu W."/>
            <person name="Song Y."/>
            <person name="Salvetti E."/>
            <person name="Wrobel A."/>
            <person name="Rasinkangas P."/>
            <person name="Parkhill J."/>
            <person name="Rea M.C."/>
            <person name="O'Sullivan O."/>
            <person name="Ritari J."/>
            <person name="Douillard F.P."/>
            <person name="Paul Ross R."/>
            <person name="Yang R."/>
            <person name="Briner A.E."/>
            <person name="Felis G.E."/>
            <person name="de Vos W.M."/>
            <person name="Barrangou R."/>
            <person name="Klaenhammer T.R."/>
            <person name="Caufield P.W."/>
            <person name="Cui Y."/>
            <person name="Zhang H."/>
            <person name="O'Toole P.W."/>
        </authorList>
    </citation>
    <scope>NUCLEOTIDE SEQUENCE [LARGE SCALE GENOMIC DNA]</scope>
    <source>
        <strain evidence="3 4">DSM 24716</strain>
    </source>
</reference>
<dbReference type="RefSeq" id="WP_057879843.1">
    <property type="nucleotide sequence ID" value="NZ_JQCF01000002.1"/>
</dbReference>
<accession>A0A0R2LM87</accession>
<dbReference type="EMBL" id="JQCF01000002">
    <property type="protein sequence ID" value="KRO00578.1"/>
    <property type="molecule type" value="Genomic_DNA"/>
</dbReference>
<comment type="caution">
    <text evidence="3">The sequence shown here is derived from an EMBL/GenBank/DDBJ whole genome shotgun (WGS) entry which is preliminary data.</text>
</comment>
<keyword evidence="2" id="KW-1277">Toxin-antitoxin system</keyword>
<dbReference type="GO" id="GO:0006351">
    <property type="term" value="P:DNA-templated transcription"/>
    <property type="evidence" value="ECO:0007669"/>
    <property type="project" value="TreeGrafter"/>
</dbReference>
<proteinExistence type="inferred from homology"/>
<protein>
    <recommendedName>
        <fullName evidence="5">DNA-damage-inducible protein J</fullName>
    </recommendedName>
</protein>
<keyword evidence="4" id="KW-1185">Reference proteome</keyword>
<dbReference type="OrthoDB" id="9804867at2"/>
<comment type="similarity">
    <text evidence="1">Belongs to the RelB/DinJ antitoxin family.</text>
</comment>
<dbReference type="PANTHER" id="PTHR38781:SF1">
    <property type="entry name" value="ANTITOXIN DINJ-RELATED"/>
    <property type="match status" value="1"/>
</dbReference>
<dbReference type="PANTHER" id="PTHR38781">
    <property type="entry name" value="ANTITOXIN DINJ-RELATED"/>
    <property type="match status" value="1"/>
</dbReference>
<evidence type="ECO:0000313" key="3">
    <source>
        <dbReference type="EMBL" id="KRO00578.1"/>
    </source>
</evidence>
<dbReference type="Pfam" id="PF04221">
    <property type="entry name" value="RelB"/>
    <property type="match status" value="1"/>
</dbReference>
<dbReference type="NCBIfam" id="TIGR02384">
    <property type="entry name" value="RelB_DinJ"/>
    <property type="match status" value="1"/>
</dbReference>
<dbReference type="Gene3D" id="1.10.1220.10">
    <property type="entry name" value="Met repressor-like"/>
    <property type="match status" value="1"/>
</dbReference>
<sequence>MMEKQNDSTKKARIQIQVDQNLKNNAEEVLNNLGMTPTSAITMLFKRIVATDSYPVNLTLTERERAGNELLNTIDKLPVHKITSKEEALKWLDSDSEDE</sequence>
<dbReference type="GO" id="GO:0006355">
    <property type="term" value="P:regulation of DNA-templated transcription"/>
    <property type="evidence" value="ECO:0007669"/>
    <property type="project" value="InterPro"/>
</dbReference>
<dbReference type="PATRIC" id="fig|993692.3.peg.1029"/>
<evidence type="ECO:0008006" key="5">
    <source>
        <dbReference type="Google" id="ProtNLM"/>
    </source>
</evidence>
<dbReference type="InterPro" id="IPR007337">
    <property type="entry name" value="RelB/DinJ"/>
</dbReference>
<dbReference type="InterPro" id="IPR013321">
    <property type="entry name" value="Arc_rbn_hlx_hlx"/>
</dbReference>